<evidence type="ECO:0000313" key="1">
    <source>
        <dbReference type="EMBL" id="RUO51467.1"/>
    </source>
</evidence>
<evidence type="ECO:0000313" key="2">
    <source>
        <dbReference type="Proteomes" id="UP000287330"/>
    </source>
</evidence>
<reference evidence="2" key="1">
    <citation type="journal article" date="2018" name="Front. Microbiol.">
        <title>Genome-Based Analysis Reveals the Taxonomy and Diversity of the Family Idiomarinaceae.</title>
        <authorList>
            <person name="Liu Y."/>
            <person name="Lai Q."/>
            <person name="Shao Z."/>
        </authorList>
    </citation>
    <scope>NUCLEOTIDE SEQUENCE [LARGE SCALE GENOMIC DNA]</scope>
    <source>
        <strain evidence="2">F23</strain>
    </source>
</reference>
<keyword evidence="2" id="KW-1185">Reference proteome</keyword>
<name>A0A432XRX8_9GAMM</name>
<protein>
    <submittedName>
        <fullName evidence="1">Uncharacterized protein</fullName>
    </submittedName>
</protein>
<gene>
    <name evidence="1" type="ORF">CWE25_10785</name>
</gene>
<comment type="caution">
    <text evidence="1">The sequence shown here is derived from an EMBL/GenBank/DDBJ whole genome shotgun (WGS) entry which is preliminary data.</text>
</comment>
<sequence length="165" mass="18536">MFVVTLSFAAVPSSANAADWRAEGKGELTYPSGRKESIDFGFAYVKHFDTHIFKAGEAQLRTNEVPPNYILNVIVNDEGLIYVAEFANGFFKSFDLTIGTHTLSVYPRGSFDADKPYKHLVFELDDRSYIVDTTHPTLKFEFDENGINEIKGSGLIKDLSIRRSQ</sequence>
<dbReference type="Proteomes" id="UP000287330">
    <property type="component" value="Unassembled WGS sequence"/>
</dbReference>
<dbReference type="AlphaFoldDB" id="A0A432XRX8"/>
<dbReference type="EMBL" id="PIPV01000010">
    <property type="protein sequence ID" value="RUO51467.1"/>
    <property type="molecule type" value="Genomic_DNA"/>
</dbReference>
<accession>A0A432XRX8</accession>
<proteinExistence type="predicted"/>
<organism evidence="1 2">
    <name type="scientific">Idiomarina fontislapidosi</name>
    <dbReference type="NCBI Taxonomy" id="263723"/>
    <lineage>
        <taxon>Bacteria</taxon>
        <taxon>Pseudomonadati</taxon>
        <taxon>Pseudomonadota</taxon>
        <taxon>Gammaproteobacteria</taxon>
        <taxon>Alteromonadales</taxon>
        <taxon>Idiomarinaceae</taxon>
        <taxon>Idiomarina</taxon>
    </lineage>
</organism>
<dbReference type="OrthoDB" id="6240445at2"/>